<keyword evidence="3 6" id="KW-0812">Transmembrane</keyword>
<organism evidence="7">
    <name type="scientific">hydrocarbon metagenome</name>
    <dbReference type="NCBI Taxonomy" id="938273"/>
    <lineage>
        <taxon>unclassified sequences</taxon>
        <taxon>metagenomes</taxon>
        <taxon>ecological metagenomes</taxon>
    </lineage>
</organism>
<evidence type="ECO:0000313" key="7">
    <source>
        <dbReference type="EMBL" id="KUG26413.1"/>
    </source>
</evidence>
<protein>
    <submittedName>
        <fullName evidence="7">Permease yjgp/yjgq family protein</fullName>
    </submittedName>
</protein>
<keyword evidence="2" id="KW-1003">Cell membrane</keyword>
<evidence type="ECO:0000256" key="3">
    <source>
        <dbReference type="ARBA" id="ARBA00022692"/>
    </source>
</evidence>
<feature type="transmembrane region" description="Helical" evidence="6">
    <location>
        <begin position="406"/>
        <end position="425"/>
    </location>
</feature>
<sequence length="458" mass="51481">MIIDRYILRNHGTPFLFASFVLMAVLLLQFLMKFADRLVGKGLDIFIIIKLIAFNLAWMVVLVIPMAVLIATLMAFGNLAQNNEVAILKASGVSLYRMMLAPTIAAILIGILLIQFNNYIYPEANHAAKILMQDISRKKPTLSLVPGVFSHEVPNYSILARDIDRESNKLKNLTIYDSSTPTKTNIVTAKEGVIYFSKDQKKLILDLKEGEIHESALANRAEYRILKFEKHKIALPGEDFTFQQTAPGGPRGDRELGAPALLALVDSIGVFRKEYLIDYSQKLDIIFVSDSIALKQFSDSRLIKPAINLAKIEDVIKNAENNVKASVYRIEANLKSINRFWVEIHKKYSLPFACIVFLLIGAPFGTMVRKGGFGMAAGISLFFFLIYWAFLIGGEKLADRGMFSPFWGMWSGNIVFGILGIYLTIKAAKERVTLSFDFFNKLIPKQMRSIKSNNDKEN</sequence>
<evidence type="ECO:0000256" key="5">
    <source>
        <dbReference type="ARBA" id="ARBA00023136"/>
    </source>
</evidence>
<dbReference type="EMBL" id="LNQE01000468">
    <property type="protein sequence ID" value="KUG26413.1"/>
    <property type="molecule type" value="Genomic_DNA"/>
</dbReference>
<evidence type="ECO:0000256" key="1">
    <source>
        <dbReference type="ARBA" id="ARBA00004651"/>
    </source>
</evidence>
<dbReference type="PANTHER" id="PTHR33529">
    <property type="entry name" value="SLR0882 PROTEIN-RELATED"/>
    <property type="match status" value="1"/>
</dbReference>
<proteinExistence type="predicted"/>
<gene>
    <name evidence="7" type="ORF">ASZ90_003748</name>
</gene>
<dbReference type="InterPro" id="IPR005495">
    <property type="entry name" value="LptG/LptF_permease"/>
</dbReference>
<reference evidence="7" key="1">
    <citation type="journal article" date="2015" name="Proc. Natl. Acad. Sci. U.S.A.">
        <title>Networks of energetic and metabolic interactions define dynamics in microbial communities.</title>
        <authorList>
            <person name="Embree M."/>
            <person name="Liu J.K."/>
            <person name="Al-Bassam M.M."/>
            <person name="Zengler K."/>
        </authorList>
    </citation>
    <scope>NUCLEOTIDE SEQUENCE</scope>
</reference>
<dbReference type="PANTHER" id="PTHR33529:SF6">
    <property type="entry name" value="YJGP_YJGQ FAMILY PERMEASE"/>
    <property type="match status" value="1"/>
</dbReference>
<feature type="transmembrane region" description="Helical" evidence="6">
    <location>
        <begin position="15"/>
        <end position="35"/>
    </location>
</feature>
<comment type="subcellular location">
    <subcellularLocation>
        <location evidence="1">Cell membrane</location>
        <topology evidence="1">Multi-pass membrane protein</topology>
    </subcellularLocation>
</comment>
<evidence type="ECO:0000256" key="4">
    <source>
        <dbReference type="ARBA" id="ARBA00022989"/>
    </source>
</evidence>
<evidence type="ECO:0000256" key="6">
    <source>
        <dbReference type="SAM" id="Phobius"/>
    </source>
</evidence>
<feature type="transmembrane region" description="Helical" evidence="6">
    <location>
        <begin position="373"/>
        <end position="394"/>
    </location>
</feature>
<dbReference type="GO" id="GO:0043190">
    <property type="term" value="C:ATP-binding cassette (ABC) transporter complex"/>
    <property type="evidence" value="ECO:0007669"/>
    <property type="project" value="TreeGrafter"/>
</dbReference>
<dbReference type="GO" id="GO:0015920">
    <property type="term" value="P:lipopolysaccharide transport"/>
    <property type="evidence" value="ECO:0007669"/>
    <property type="project" value="TreeGrafter"/>
</dbReference>
<keyword evidence="5 6" id="KW-0472">Membrane</keyword>
<keyword evidence="4 6" id="KW-1133">Transmembrane helix</keyword>
<dbReference type="AlphaFoldDB" id="A0A0W8FZW4"/>
<feature type="transmembrane region" description="Helical" evidence="6">
    <location>
        <begin position="95"/>
        <end position="114"/>
    </location>
</feature>
<feature type="transmembrane region" description="Helical" evidence="6">
    <location>
        <begin position="47"/>
        <end position="75"/>
    </location>
</feature>
<dbReference type="Pfam" id="PF03739">
    <property type="entry name" value="LptF_LptG"/>
    <property type="match status" value="1"/>
</dbReference>
<comment type="caution">
    <text evidence="7">The sequence shown here is derived from an EMBL/GenBank/DDBJ whole genome shotgun (WGS) entry which is preliminary data.</text>
</comment>
<feature type="transmembrane region" description="Helical" evidence="6">
    <location>
        <begin position="348"/>
        <end position="367"/>
    </location>
</feature>
<evidence type="ECO:0000256" key="2">
    <source>
        <dbReference type="ARBA" id="ARBA00022475"/>
    </source>
</evidence>
<name>A0A0W8FZW4_9ZZZZ</name>
<accession>A0A0W8FZW4</accession>